<evidence type="ECO:0000256" key="1">
    <source>
        <dbReference type="SAM" id="Coils"/>
    </source>
</evidence>
<keyword evidence="1" id="KW-0175">Coiled coil</keyword>
<organism evidence="2 3">
    <name type="scientific">Clunio marinus</name>
    <dbReference type="NCBI Taxonomy" id="568069"/>
    <lineage>
        <taxon>Eukaryota</taxon>
        <taxon>Metazoa</taxon>
        <taxon>Ecdysozoa</taxon>
        <taxon>Arthropoda</taxon>
        <taxon>Hexapoda</taxon>
        <taxon>Insecta</taxon>
        <taxon>Pterygota</taxon>
        <taxon>Neoptera</taxon>
        <taxon>Endopterygota</taxon>
        <taxon>Diptera</taxon>
        <taxon>Nematocera</taxon>
        <taxon>Chironomoidea</taxon>
        <taxon>Chironomidae</taxon>
        <taxon>Clunio</taxon>
    </lineage>
</organism>
<sequence length="370" mass="43804">MSCIEIISDFLKTQEPYLNGIWNEFDEKIQKLTNKLSIHDCNEDEEIPIQIIPIQSKAIESNDQEHDFELLGRTFSEQNEILCKRLENYQQTKTINRKIIATLLEELSKYQLNSNEEIEGEVLEYVVKTREMRFQFIERQLNAEVKRLEKAFVEEWKRLSNSRRNFEALDLKLRTIIHPQIVLTFSDNFDKMNELNKKKQEIFKLSQAQKNQEAIDDDLEDEFQELQVEFKNISSDIDNTEKDLKKLKRKIIKTQLKLQREKKEFRNQLIDQLQDKMVFETCNEIYENNLTFNLNLDTKSGYEKVSANDCIIEGLKEEICETVNKIRNAKFKILKLKSDIVHLLDKDDGTTVGYDYMGSNFISILQSKKC</sequence>
<feature type="coiled-coil region" evidence="1">
    <location>
        <begin position="223"/>
        <end position="264"/>
    </location>
</feature>
<dbReference type="Proteomes" id="UP000183832">
    <property type="component" value="Unassembled WGS sequence"/>
</dbReference>
<dbReference type="OrthoDB" id="10681827at2759"/>
<gene>
    <name evidence="2" type="ORF">CLUMA_CG008064</name>
</gene>
<accession>A0A1J1I2Y6</accession>
<proteinExistence type="predicted"/>
<evidence type="ECO:0000313" key="2">
    <source>
        <dbReference type="EMBL" id="CRK94563.1"/>
    </source>
</evidence>
<dbReference type="EMBL" id="CVRI01000039">
    <property type="protein sequence ID" value="CRK94563.1"/>
    <property type="molecule type" value="Genomic_DNA"/>
</dbReference>
<reference evidence="2 3" key="1">
    <citation type="submission" date="2015-04" db="EMBL/GenBank/DDBJ databases">
        <authorList>
            <person name="Syromyatnikov M.Y."/>
            <person name="Popov V.N."/>
        </authorList>
    </citation>
    <scope>NUCLEOTIDE SEQUENCE [LARGE SCALE GENOMIC DNA]</scope>
</reference>
<protein>
    <submittedName>
        <fullName evidence="2">CLUMA_CG008064, isoform A</fullName>
    </submittedName>
</protein>
<dbReference type="AlphaFoldDB" id="A0A1J1I2Y6"/>
<name>A0A1J1I2Y6_9DIPT</name>
<evidence type="ECO:0000313" key="3">
    <source>
        <dbReference type="Proteomes" id="UP000183832"/>
    </source>
</evidence>
<keyword evidence="3" id="KW-1185">Reference proteome</keyword>